<dbReference type="RefSeq" id="XP_041285797.1">
    <property type="nucleotide sequence ID" value="XM_041442501.1"/>
</dbReference>
<feature type="compositionally biased region" description="Acidic residues" evidence="1">
    <location>
        <begin position="386"/>
        <end position="433"/>
    </location>
</feature>
<dbReference type="OrthoDB" id="3267098at2759"/>
<protein>
    <submittedName>
        <fullName evidence="2">Uncharacterized protein</fullName>
    </submittedName>
</protein>
<accession>A0A9P7ETE3</accession>
<comment type="caution">
    <text evidence="2">The sequence shown here is derived from an EMBL/GenBank/DDBJ whole genome shotgun (WGS) entry which is preliminary data.</text>
</comment>
<sequence>MVQAARDFVYKSGYAVDGTTVGNLLSSESWVPTINVFAQKLGPFGFDPFGMLVVDFMHKVELGTWKGLFTHLVRLLYALPKGAEAITRLNKRQMRELEKESVLAPVGTEKLLPPDPHLHHQLSHHRNSPVHIHKLLQDNKDDPVFKQFIPKLKDHVLRCLWAQDSDGPAEFSSDDRNNIVICDCILFSVNTLRVNYTSYDLQCEQDLINPHNHADIMLLSGDSRSCSTHPYWYARVRHIFHVNVLDLRSGGVNAQKTQMEILFVRWFDPVQHHHSGIKAARLPKVAFVPEIDDSVFGFVDPASVVRGIHLIPAFADGRVQSTLQQKSAGCIWREDDEWTSYYVNIFVDHDMFVRFTSTGVGHGPWRVEQNEIVSREDEENKVREDGGDEGEESNDDEETDNEEETDEGEETEKEEETDKEEDSEEDSEEEEDHMEGLTDKDTDEDVNF</sequence>
<dbReference type="EMBL" id="JABBWM010000114">
    <property type="protein sequence ID" value="KAG2089136.1"/>
    <property type="molecule type" value="Genomic_DNA"/>
</dbReference>
<dbReference type="AlphaFoldDB" id="A0A9P7ETE3"/>
<proteinExistence type="predicted"/>
<evidence type="ECO:0000313" key="2">
    <source>
        <dbReference type="EMBL" id="KAG2089136.1"/>
    </source>
</evidence>
<dbReference type="Proteomes" id="UP000823399">
    <property type="component" value="Unassembled WGS sequence"/>
</dbReference>
<reference evidence="2" key="1">
    <citation type="journal article" date="2020" name="New Phytol.">
        <title>Comparative genomics reveals dynamic genome evolution in host specialist ectomycorrhizal fungi.</title>
        <authorList>
            <person name="Lofgren L.A."/>
            <person name="Nguyen N.H."/>
            <person name="Vilgalys R."/>
            <person name="Ruytinx J."/>
            <person name="Liao H.L."/>
            <person name="Branco S."/>
            <person name="Kuo A."/>
            <person name="LaButti K."/>
            <person name="Lipzen A."/>
            <person name="Andreopoulos W."/>
            <person name="Pangilinan J."/>
            <person name="Riley R."/>
            <person name="Hundley H."/>
            <person name="Na H."/>
            <person name="Barry K."/>
            <person name="Grigoriev I.V."/>
            <person name="Stajich J.E."/>
            <person name="Kennedy P.G."/>
        </authorList>
    </citation>
    <scope>NUCLEOTIDE SEQUENCE</scope>
    <source>
        <strain evidence="2">FC423</strain>
    </source>
</reference>
<name>A0A9P7ETE3_9AGAM</name>
<evidence type="ECO:0000256" key="1">
    <source>
        <dbReference type="SAM" id="MobiDB-lite"/>
    </source>
</evidence>
<keyword evidence="3" id="KW-1185">Reference proteome</keyword>
<gene>
    <name evidence="2" type="ORF">F5147DRAFT_780735</name>
</gene>
<feature type="compositionally biased region" description="Basic and acidic residues" evidence="1">
    <location>
        <begin position="373"/>
        <end position="385"/>
    </location>
</feature>
<evidence type="ECO:0000313" key="3">
    <source>
        <dbReference type="Proteomes" id="UP000823399"/>
    </source>
</evidence>
<organism evidence="2 3">
    <name type="scientific">Suillus discolor</name>
    <dbReference type="NCBI Taxonomy" id="1912936"/>
    <lineage>
        <taxon>Eukaryota</taxon>
        <taxon>Fungi</taxon>
        <taxon>Dikarya</taxon>
        <taxon>Basidiomycota</taxon>
        <taxon>Agaricomycotina</taxon>
        <taxon>Agaricomycetes</taxon>
        <taxon>Agaricomycetidae</taxon>
        <taxon>Boletales</taxon>
        <taxon>Suillineae</taxon>
        <taxon>Suillaceae</taxon>
        <taxon>Suillus</taxon>
    </lineage>
</organism>
<dbReference type="GeneID" id="64704760"/>
<feature type="region of interest" description="Disordered" evidence="1">
    <location>
        <begin position="358"/>
        <end position="448"/>
    </location>
</feature>